<dbReference type="InterPro" id="IPR013517">
    <property type="entry name" value="FG-GAP"/>
</dbReference>
<gene>
    <name evidence="4" type="ORF">Ga0074812_13353</name>
</gene>
<keyword evidence="2" id="KW-1133">Transmembrane helix</keyword>
<evidence type="ECO:0000256" key="1">
    <source>
        <dbReference type="ARBA" id="ARBA00022729"/>
    </source>
</evidence>
<dbReference type="EMBL" id="FAOZ01000033">
    <property type="protein sequence ID" value="CUU59929.1"/>
    <property type="molecule type" value="Genomic_DNA"/>
</dbReference>
<dbReference type="InterPro" id="IPR051532">
    <property type="entry name" value="Ester_Hydrolysis_Enzymes"/>
</dbReference>
<sequence>MDGRSQVGPRLRGTLTRIRRIAVGMVVAVALGAGAVHPVAETAQLAGPNESMVIDGVGAITLAAALEDLAAGVTPQDIVVEVELGDDVDRAFLEDLVAEQNSRQGSLSDVFKQNLLALPTDLPGGAADVGAYPDVDGVVEVTDTVLRVTIPAAEVSTQVSALFHTIAIALGTGLGMVVRAACIGGTAVAGALCAAIGGAIGGFAGQFLVQAIDKKLGTLDAWAKIIVSTVIGAAAGYAWETWIKNWAKDDLPGYFAAIGRTAVKVGKTLAGWWTGGAGVALEDAGLELQNLAPILERIARDAAGAASVLSGIRLMPVGDSITYGVGSSDENGYRDELWDSLSQTVLTLDFVGSNSSGTMSDRNHNGWRGAVIDEIANVAVPDAASMRPNVVTLMAGTNDIQKDLDVAGAPARLGELIDGLRAASPGVAIVVATLVPVKGDTEAQKRRNAYNVAVRSLVADRQEGGQKLVLAEMGPMTDAMMYDRLHPNDAGYDYMAVQFDGAVRKLLEYGWVSEPAAVDGSGGGSGGGEAGTCAVPGGGWEALGRIAQGPINPDSSSAGVIGDVHLADFDGNGRTDYAIVTDTGAVYLWTRITGGWENRGKVASGNGVAGRGPQVRFADLDGDHDADYLVLHINGSVEAWRNDDAWINGSSAWTSKGVVASGTGAAADARVVFADLDGDLDDDYLVVNADGSVNAWLNGNVFVNGKSAWAGLGRIAAGTGNPGSKVRLADIDGDLDADYLVVHSDGSTEAWTNDNVAEDLGAGWDSIGKIAAGTGTGGTAVQFADADADRDVDYFILGTDGTVTWWENDEVATRDDWQNGLRSQGVYGNHLADAASNARSVTFADLDGDGDDDYLLVGPKGEVEAWRNDNVAYRGTNAWIKIGRVADGVSPAAGERVVFADIDGDGRDDYLVVDTANGRVRGWRNNNPFANGITAWAGLGVIAQGPSGAAGNEVQFADIDGDGDDDYLLVAVDHSVRAWKNNGTDVGGGWAAKVVIAQPQGTIAVTERTVFGDMNCDDRADYVLRDPGQNNLLHGWFNLGGFDNLWSAKKLVAYGVAMNFPVEVRLADISGDGLDDYLVVDPTNGAVRAWLNRGGNQVDA</sequence>
<dbReference type="Proteomes" id="UP000198802">
    <property type="component" value="Unassembled WGS sequence"/>
</dbReference>
<keyword evidence="2" id="KW-0472">Membrane</keyword>
<dbReference type="GO" id="GO:0004622">
    <property type="term" value="F:phosphatidylcholine lysophospholipase activity"/>
    <property type="evidence" value="ECO:0007669"/>
    <property type="project" value="TreeGrafter"/>
</dbReference>
<proteinExistence type="predicted"/>
<dbReference type="Pfam" id="PF13472">
    <property type="entry name" value="Lipase_GDSL_2"/>
    <property type="match status" value="1"/>
</dbReference>
<evidence type="ECO:0000313" key="4">
    <source>
        <dbReference type="EMBL" id="CUU59929.1"/>
    </source>
</evidence>
<feature type="transmembrane region" description="Helical" evidence="2">
    <location>
        <begin position="21"/>
        <end position="40"/>
    </location>
</feature>
<keyword evidence="2" id="KW-0812">Transmembrane</keyword>
<keyword evidence="5" id="KW-1185">Reference proteome</keyword>
<accession>A0A0S4QXI7</accession>
<evidence type="ECO:0000313" key="5">
    <source>
        <dbReference type="Proteomes" id="UP000198802"/>
    </source>
</evidence>
<dbReference type="Pfam" id="PF13517">
    <property type="entry name" value="FG-GAP_3"/>
    <property type="match status" value="2"/>
</dbReference>
<feature type="transmembrane region" description="Helical" evidence="2">
    <location>
        <begin position="161"/>
        <end position="181"/>
    </location>
</feature>
<dbReference type="PANTHER" id="PTHR30383">
    <property type="entry name" value="THIOESTERASE 1/PROTEASE 1/LYSOPHOSPHOLIPASE L1"/>
    <property type="match status" value="1"/>
</dbReference>
<evidence type="ECO:0000259" key="3">
    <source>
        <dbReference type="Pfam" id="PF13472"/>
    </source>
</evidence>
<dbReference type="InterPro" id="IPR036514">
    <property type="entry name" value="SGNH_hydro_sf"/>
</dbReference>
<dbReference type="PANTHER" id="PTHR30383:SF5">
    <property type="entry name" value="SGNH HYDROLASE-TYPE ESTERASE DOMAIN-CONTAINING PROTEIN"/>
    <property type="match status" value="1"/>
</dbReference>
<protein>
    <submittedName>
        <fullName evidence="4">Lysophospholipase L1</fullName>
    </submittedName>
</protein>
<reference evidence="5" key="1">
    <citation type="submission" date="2015-11" db="EMBL/GenBank/DDBJ databases">
        <authorList>
            <person name="Varghese N."/>
        </authorList>
    </citation>
    <scope>NUCLEOTIDE SEQUENCE [LARGE SCALE GENOMIC DNA]</scope>
    <source>
        <strain evidence="5">DSM 45899</strain>
    </source>
</reference>
<dbReference type="Gene3D" id="3.40.50.1110">
    <property type="entry name" value="SGNH hydrolase"/>
    <property type="match status" value="1"/>
</dbReference>
<dbReference type="SUPFAM" id="SSF52266">
    <property type="entry name" value="SGNH hydrolase"/>
    <property type="match status" value="1"/>
</dbReference>
<dbReference type="InterPro" id="IPR028994">
    <property type="entry name" value="Integrin_alpha_N"/>
</dbReference>
<evidence type="ECO:0000256" key="2">
    <source>
        <dbReference type="SAM" id="Phobius"/>
    </source>
</evidence>
<keyword evidence="1" id="KW-0732">Signal</keyword>
<dbReference type="AlphaFoldDB" id="A0A0S4QXI7"/>
<name>A0A0S4QXI7_9ACTN</name>
<feature type="transmembrane region" description="Helical" evidence="2">
    <location>
        <begin position="188"/>
        <end position="209"/>
    </location>
</feature>
<dbReference type="CDD" id="cd01833">
    <property type="entry name" value="XynB_like"/>
    <property type="match status" value="1"/>
</dbReference>
<feature type="domain" description="SGNH hydrolase-type esterase" evidence="3">
    <location>
        <begin position="317"/>
        <end position="493"/>
    </location>
</feature>
<dbReference type="InterPro" id="IPR013830">
    <property type="entry name" value="SGNH_hydro"/>
</dbReference>
<dbReference type="SUPFAM" id="SSF69318">
    <property type="entry name" value="Integrin alpha N-terminal domain"/>
    <property type="match status" value="3"/>
</dbReference>
<organism evidence="4 5">
    <name type="scientific">Parafrankia irregularis</name>
    <dbReference type="NCBI Taxonomy" id="795642"/>
    <lineage>
        <taxon>Bacteria</taxon>
        <taxon>Bacillati</taxon>
        <taxon>Actinomycetota</taxon>
        <taxon>Actinomycetes</taxon>
        <taxon>Frankiales</taxon>
        <taxon>Frankiaceae</taxon>
        <taxon>Parafrankia</taxon>
    </lineage>
</organism>